<dbReference type="CDD" id="cd07802">
    <property type="entry name" value="ASKHA_NBD_FGGY_EcLyxK-like"/>
    <property type="match status" value="1"/>
</dbReference>
<dbReference type="GO" id="GO:0016773">
    <property type="term" value="F:phosphotransferase activity, alcohol group as acceptor"/>
    <property type="evidence" value="ECO:0007669"/>
    <property type="project" value="InterPro"/>
</dbReference>
<dbReference type="InterPro" id="IPR018483">
    <property type="entry name" value="Carb_kinase_FGGY_CS"/>
</dbReference>
<organism evidence="7 8">
    <name type="scientific">Brytella acorum</name>
    <dbReference type="NCBI Taxonomy" id="2959299"/>
    <lineage>
        <taxon>Bacteria</taxon>
        <taxon>Pseudomonadati</taxon>
        <taxon>Pseudomonadota</taxon>
        <taxon>Alphaproteobacteria</taxon>
        <taxon>Acetobacterales</taxon>
        <taxon>Acetobacteraceae</taxon>
        <taxon>Brytella</taxon>
    </lineage>
</organism>
<dbReference type="InterPro" id="IPR018484">
    <property type="entry name" value="FGGY_N"/>
</dbReference>
<proteinExistence type="inferred from homology"/>
<dbReference type="RefSeq" id="WP_289842798.1">
    <property type="nucleotide sequence ID" value="NZ_CATKSH010000013.1"/>
</dbReference>
<dbReference type="InterPro" id="IPR000577">
    <property type="entry name" value="Carb_kinase_FGGY"/>
</dbReference>
<evidence type="ECO:0000256" key="4">
    <source>
        <dbReference type="RuleBase" id="RU003733"/>
    </source>
</evidence>
<feature type="domain" description="Carbohydrate kinase FGGY N-terminal" evidence="5">
    <location>
        <begin position="6"/>
        <end position="250"/>
    </location>
</feature>
<evidence type="ECO:0000313" key="7">
    <source>
        <dbReference type="EMBL" id="CAI9121328.1"/>
    </source>
</evidence>
<evidence type="ECO:0000256" key="1">
    <source>
        <dbReference type="ARBA" id="ARBA00009156"/>
    </source>
</evidence>
<sequence length="522" mass="55399">MTKNGIIGVDCGSTSTKAVIFSATGEILGTGRCRVAQHMERAHHVERDPGEAWQAAASAIRDALADAGLDGRAIMAVGVTAHGDGLFVLDRTGHPLGRGIMSLDSRAQGLHEHWRAEGTLDRVFPIAGQRPYRYSATALLAWMRDNEPERYHAIGTAFFAKDWIRLCLTGRIATDLTEASTAFTDLHTQDYSDAILAMLGLSPMRGALPELLLPCDPAGTVSAAAASATGLLEGTPVSAGLHDVTAAAIGLGHTRAGDMSVTAGTFSINEIFHDAPVPGDEWACRAGYRRGLWNCMSISPGSASNLEWLARLLCPDEPAAAATFMRAAASRYLARGPVSGEPLFHPYLFGSPYEAPASASLFGLQAWHGRDEIVQALLQGIAFNHRYHVDALRRSGVVRRIGIAGGGTSEAGIAQMFADVFGETISVSNVREAGALGAALTGAVAVGMFPDLETAVEAQDVELRAYQPEPSRAAIQQDAYERYSRLVEAVKPHWDGLYGMGTGPDAGFLPGVPVVKQEENRA</sequence>
<dbReference type="Gene3D" id="3.30.420.40">
    <property type="match status" value="2"/>
</dbReference>
<dbReference type="InterPro" id="IPR050406">
    <property type="entry name" value="FGGY_Carb_Kinase"/>
</dbReference>
<dbReference type="GO" id="GO:0005975">
    <property type="term" value="P:carbohydrate metabolic process"/>
    <property type="evidence" value="ECO:0007669"/>
    <property type="project" value="InterPro"/>
</dbReference>
<reference evidence="7" key="1">
    <citation type="submission" date="2023-03" db="EMBL/GenBank/DDBJ databases">
        <authorList>
            <person name="Cleenwerck I."/>
        </authorList>
    </citation>
    <scope>NUCLEOTIDE SEQUENCE</scope>
    <source>
        <strain evidence="7">LMG 32879</strain>
    </source>
</reference>
<dbReference type="InterPro" id="IPR043129">
    <property type="entry name" value="ATPase_NBD"/>
</dbReference>
<keyword evidence="3 4" id="KW-0418">Kinase</keyword>
<dbReference type="PROSITE" id="PS00445">
    <property type="entry name" value="FGGY_KINASES_2"/>
    <property type="match status" value="1"/>
</dbReference>
<keyword evidence="2 4" id="KW-0808">Transferase</keyword>
<dbReference type="GO" id="GO:0016301">
    <property type="term" value="F:kinase activity"/>
    <property type="evidence" value="ECO:0007669"/>
    <property type="project" value="UniProtKB-KW"/>
</dbReference>
<evidence type="ECO:0000256" key="2">
    <source>
        <dbReference type="ARBA" id="ARBA00022679"/>
    </source>
</evidence>
<comment type="caution">
    <text evidence="7">The sequence shown here is derived from an EMBL/GenBank/DDBJ whole genome shotgun (WGS) entry which is preliminary data.</text>
</comment>
<evidence type="ECO:0000313" key="8">
    <source>
        <dbReference type="Proteomes" id="UP001176960"/>
    </source>
</evidence>
<dbReference type="PANTHER" id="PTHR43095:SF3">
    <property type="entry name" value="L-XYLULOSE_3-KETO-L-GULONATE KINASE"/>
    <property type="match status" value="1"/>
</dbReference>
<dbReference type="InterPro" id="IPR018485">
    <property type="entry name" value="FGGY_C"/>
</dbReference>
<dbReference type="SUPFAM" id="SSF53067">
    <property type="entry name" value="Actin-like ATPase domain"/>
    <property type="match status" value="2"/>
</dbReference>
<gene>
    <name evidence="7" type="ORF">LMG32879_002175</name>
</gene>
<name>A0AA35VDL1_9PROT</name>
<comment type="similarity">
    <text evidence="1 4">Belongs to the FGGY kinase family.</text>
</comment>
<evidence type="ECO:0000259" key="6">
    <source>
        <dbReference type="Pfam" id="PF02782"/>
    </source>
</evidence>
<feature type="domain" description="Carbohydrate kinase FGGY C-terminal" evidence="6">
    <location>
        <begin position="284"/>
        <end position="445"/>
    </location>
</feature>
<protein>
    <submittedName>
        <fullName evidence="7">Carbohydrate kinase</fullName>
    </submittedName>
</protein>
<dbReference type="Pfam" id="PF02782">
    <property type="entry name" value="FGGY_C"/>
    <property type="match status" value="1"/>
</dbReference>
<evidence type="ECO:0000256" key="3">
    <source>
        <dbReference type="ARBA" id="ARBA00022777"/>
    </source>
</evidence>
<dbReference type="AlphaFoldDB" id="A0AA35VDL1"/>
<evidence type="ECO:0000259" key="5">
    <source>
        <dbReference type="Pfam" id="PF00370"/>
    </source>
</evidence>
<dbReference type="Pfam" id="PF00370">
    <property type="entry name" value="FGGY_N"/>
    <property type="match status" value="1"/>
</dbReference>
<dbReference type="Proteomes" id="UP001176960">
    <property type="component" value="Unassembled WGS sequence"/>
</dbReference>
<keyword evidence="8" id="KW-1185">Reference proteome</keyword>
<dbReference type="PANTHER" id="PTHR43095">
    <property type="entry name" value="SUGAR KINASE"/>
    <property type="match status" value="1"/>
</dbReference>
<accession>A0AA35VDL1</accession>
<dbReference type="EMBL" id="CATKSH010000013">
    <property type="protein sequence ID" value="CAI9121328.1"/>
    <property type="molecule type" value="Genomic_DNA"/>
</dbReference>
<dbReference type="PIRSF" id="PIRSF000538">
    <property type="entry name" value="GlpK"/>
    <property type="match status" value="1"/>
</dbReference>